<dbReference type="Gene3D" id="1.25.10.10">
    <property type="entry name" value="Leucine-rich Repeat Variant"/>
    <property type="match status" value="1"/>
</dbReference>
<proteinExistence type="predicted"/>
<accession>A0A9E7FHG6</accession>
<sequence length="171" mass="19777">MALRTIIAEWKRRNEVKRIKVAHNVLLLDKSEAMVLDAIRDLNILSQKRRYNRGEMHNLGITKLLTSFLEHKNMMVWTEALKLLRLLVEDEEGKESVSDANKSPSSYEFDIVENGDTLRSMLLMIAHQNLLTVNGSSLVGHHDLRITRRVDYAFNVKAEDFLHGRVLQKAR</sequence>
<evidence type="ECO:0000313" key="2">
    <source>
        <dbReference type="Proteomes" id="UP001055439"/>
    </source>
</evidence>
<dbReference type="InterPro" id="IPR011989">
    <property type="entry name" value="ARM-like"/>
</dbReference>
<dbReference type="EMBL" id="CP097505">
    <property type="protein sequence ID" value="URD94212.1"/>
    <property type="molecule type" value="Genomic_DNA"/>
</dbReference>
<dbReference type="SUPFAM" id="SSF48371">
    <property type="entry name" value="ARM repeat"/>
    <property type="match status" value="1"/>
</dbReference>
<name>A0A9E7FHG6_9LILI</name>
<organism evidence="1 2">
    <name type="scientific">Musa troglodytarum</name>
    <name type="common">fe'i banana</name>
    <dbReference type="NCBI Taxonomy" id="320322"/>
    <lineage>
        <taxon>Eukaryota</taxon>
        <taxon>Viridiplantae</taxon>
        <taxon>Streptophyta</taxon>
        <taxon>Embryophyta</taxon>
        <taxon>Tracheophyta</taxon>
        <taxon>Spermatophyta</taxon>
        <taxon>Magnoliopsida</taxon>
        <taxon>Liliopsida</taxon>
        <taxon>Zingiberales</taxon>
        <taxon>Musaceae</taxon>
        <taxon>Musa</taxon>
    </lineage>
</organism>
<protein>
    <submittedName>
        <fullName evidence="1">U-box domain-containing protein 42</fullName>
    </submittedName>
</protein>
<dbReference type="PANTHER" id="PTHR45958">
    <property type="entry name" value="RING-TYPE E3 UBIQUITIN TRANSFERASE"/>
    <property type="match status" value="1"/>
</dbReference>
<evidence type="ECO:0000313" key="1">
    <source>
        <dbReference type="EMBL" id="URD94212.1"/>
    </source>
</evidence>
<dbReference type="InterPro" id="IPR052608">
    <property type="entry name" value="U-box_domain_protein"/>
</dbReference>
<dbReference type="PANTHER" id="PTHR45958:SF4">
    <property type="entry name" value="U-BOX DOMAIN-CONTAINING PROTEIN 42-RELATED"/>
    <property type="match status" value="1"/>
</dbReference>
<keyword evidence="2" id="KW-1185">Reference proteome</keyword>
<gene>
    <name evidence="1" type="ORF">MUK42_20225</name>
</gene>
<dbReference type="Proteomes" id="UP001055439">
    <property type="component" value="Chromosome 3"/>
</dbReference>
<reference evidence="1" key="1">
    <citation type="submission" date="2022-05" db="EMBL/GenBank/DDBJ databases">
        <title>The Musa troglodytarum L. genome provides insights into the mechanism of non-climacteric behaviour and enrichment of carotenoids.</title>
        <authorList>
            <person name="Wang J."/>
        </authorList>
    </citation>
    <scope>NUCLEOTIDE SEQUENCE</scope>
    <source>
        <tissue evidence="1">Leaf</tissue>
    </source>
</reference>
<dbReference type="InterPro" id="IPR016024">
    <property type="entry name" value="ARM-type_fold"/>
</dbReference>
<dbReference type="AlphaFoldDB" id="A0A9E7FHG6"/>